<gene>
    <name evidence="1" type="ORF">R0G89_05285</name>
    <name evidence="2" type="ORF">R0H03_10500</name>
</gene>
<evidence type="ECO:0000313" key="1">
    <source>
        <dbReference type="EMBL" id="MDV2621143.1"/>
    </source>
</evidence>
<dbReference type="AlphaFoldDB" id="A0AAW8YH74"/>
<protein>
    <recommendedName>
        <fullName evidence="4">Acetyl-CoA carboxylase</fullName>
    </recommendedName>
</protein>
<accession>A0AAW8YH74</accession>
<reference evidence="1" key="2">
    <citation type="submission" date="2023-10" db="EMBL/GenBank/DDBJ databases">
        <authorList>
            <person name="Khurajog B."/>
        </authorList>
    </citation>
    <scope>NUCLEOTIDE SEQUENCE</scope>
    <source>
        <strain evidence="2">BF14</strain>
        <strain evidence="1">BF9</strain>
    </source>
</reference>
<evidence type="ECO:0000313" key="3">
    <source>
        <dbReference type="Proteomes" id="UP001280897"/>
    </source>
</evidence>
<comment type="caution">
    <text evidence="1">The sequence shown here is derived from an EMBL/GenBank/DDBJ whole genome shotgun (WGS) entry which is preliminary data.</text>
</comment>
<dbReference type="EMBL" id="JAWJAX010000020">
    <property type="protein sequence ID" value="MDV2912260.1"/>
    <property type="molecule type" value="Genomic_DNA"/>
</dbReference>
<sequence length="88" mass="10749">MNKDVKIILERIQEHFKRVPNTIYKINVVDDRFDKCYNFFIYIEKRGKRPHSIPLRTIKNYDIDYLKEVISGIKEHYQLTFTYTGFTE</sequence>
<reference evidence="1" key="1">
    <citation type="journal article" date="2023" name="PeerJ">
        <title>Selection and evaluation of lactic acid bacteria from chicken feces in Thailand as potential probiotics.</title>
        <authorList>
            <person name="Khurajog B."/>
            <person name="Disastra Y."/>
            <person name="Lawwyne L.D."/>
            <person name="Sirichokchatchawan W."/>
            <person name="Niyomtham W."/>
            <person name="Yindee J."/>
            <person name="Hampson D.J."/>
            <person name="Prapasarakul N."/>
        </authorList>
    </citation>
    <scope>NUCLEOTIDE SEQUENCE</scope>
    <source>
        <strain evidence="2">BF14</strain>
        <strain evidence="1">BF9</strain>
    </source>
</reference>
<dbReference type="Proteomes" id="UP001280897">
    <property type="component" value="Unassembled WGS sequence"/>
</dbReference>
<proteinExistence type="predicted"/>
<dbReference type="Proteomes" id="UP001280415">
    <property type="component" value="Unassembled WGS sequence"/>
</dbReference>
<dbReference type="RefSeq" id="WP_128472057.1">
    <property type="nucleotide sequence ID" value="NZ_CP035154.1"/>
</dbReference>
<evidence type="ECO:0000313" key="2">
    <source>
        <dbReference type="EMBL" id="MDV2912260.1"/>
    </source>
</evidence>
<dbReference type="EMBL" id="JAWJAV010000003">
    <property type="protein sequence ID" value="MDV2621143.1"/>
    <property type="molecule type" value="Genomic_DNA"/>
</dbReference>
<organism evidence="1 3">
    <name type="scientific">Pediococcus acidilactici</name>
    <dbReference type="NCBI Taxonomy" id="1254"/>
    <lineage>
        <taxon>Bacteria</taxon>
        <taxon>Bacillati</taxon>
        <taxon>Bacillota</taxon>
        <taxon>Bacilli</taxon>
        <taxon>Lactobacillales</taxon>
        <taxon>Lactobacillaceae</taxon>
        <taxon>Pediococcus</taxon>
        <taxon>Pediococcus acidilactici group</taxon>
    </lineage>
</organism>
<name>A0AAW8YH74_PEDAC</name>
<evidence type="ECO:0008006" key="4">
    <source>
        <dbReference type="Google" id="ProtNLM"/>
    </source>
</evidence>